<accession>A0A8D8TDV8</accession>
<comment type="similarity">
    <text evidence="3">Belongs to the major royal jelly protein family.</text>
</comment>
<dbReference type="InterPro" id="IPR017996">
    <property type="entry name" value="MRJP/yellow-related"/>
</dbReference>
<dbReference type="EMBL" id="HBUF01344792">
    <property type="protein sequence ID" value="CAG6708141.1"/>
    <property type="molecule type" value="Transcribed_RNA"/>
</dbReference>
<keyword evidence="6" id="KW-0325">Glycoprotein</keyword>
<dbReference type="EMBL" id="HBUF01277382">
    <property type="protein sequence ID" value="CAG6686590.1"/>
    <property type="molecule type" value="Transcribed_RNA"/>
</dbReference>
<evidence type="ECO:0000313" key="8">
    <source>
        <dbReference type="EMBL" id="CAG6686590.1"/>
    </source>
</evidence>
<evidence type="ECO:0000256" key="1">
    <source>
        <dbReference type="ARBA" id="ARBA00002855"/>
    </source>
</evidence>
<protein>
    <recommendedName>
        <fullName evidence="4">Protein yellow</fullName>
    </recommendedName>
</protein>
<feature type="chain" id="PRO_5033955967" description="Protein yellow" evidence="7">
    <location>
        <begin position="18"/>
        <end position="507"/>
    </location>
</feature>
<dbReference type="EMBL" id="HBUF01277383">
    <property type="protein sequence ID" value="CAG6686591.1"/>
    <property type="molecule type" value="Transcribed_RNA"/>
</dbReference>
<comment type="subcellular location">
    <subcellularLocation>
        <location evidence="2">Secreted</location>
    </subcellularLocation>
</comment>
<reference evidence="8" key="1">
    <citation type="submission" date="2021-05" db="EMBL/GenBank/DDBJ databases">
        <authorList>
            <person name="Alioto T."/>
            <person name="Alioto T."/>
            <person name="Gomez Garrido J."/>
        </authorList>
    </citation>
    <scope>NUCLEOTIDE SEQUENCE</scope>
</reference>
<organism evidence="8">
    <name type="scientific">Cacopsylla melanoneura</name>
    <dbReference type="NCBI Taxonomy" id="428564"/>
    <lineage>
        <taxon>Eukaryota</taxon>
        <taxon>Metazoa</taxon>
        <taxon>Ecdysozoa</taxon>
        <taxon>Arthropoda</taxon>
        <taxon>Hexapoda</taxon>
        <taxon>Insecta</taxon>
        <taxon>Pterygota</taxon>
        <taxon>Neoptera</taxon>
        <taxon>Paraneoptera</taxon>
        <taxon>Hemiptera</taxon>
        <taxon>Sternorrhyncha</taxon>
        <taxon>Psylloidea</taxon>
        <taxon>Psyllidae</taxon>
        <taxon>Psyllinae</taxon>
        <taxon>Cacopsylla</taxon>
    </lineage>
</organism>
<evidence type="ECO:0000256" key="3">
    <source>
        <dbReference type="ARBA" id="ARBA00009127"/>
    </source>
</evidence>
<evidence type="ECO:0000256" key="2">
    <source>
        <dbReference type="ARBA" id="ARBA00004613"/>
    </source>
</evidence>
<keyword evidence="7" id="KW-0732">Signal</keyword>
<dbReference type="InterPro" id="IPR011042">
    <property type="entry name" value="6-blade_b-propeller_TolB-like"/>
</dbReference>
<evidence type="ECO:0000256" key="6">
    <source>
        <dbReference type="ARBA" id="ARBA00023180"/>
    </source>
</evidence>
<evidence type="ECO:0000256" key="7">
    <source>
        <dbReference type="SAM" id="SignalP"/>
    </source>
</evidence>
<dbReference type="EMBL" id="HBUF01006489">
    <property type="protein sequence ID" value="CAG6607094.1"/>
    <property type="molecule type" value="Transcribed_RNA"/>
</dbReference>
<feature type="signal peptide" evidence="7">
    <location>
        <begin position="1"/>
        <end position="17"/>
    </location>
</feature>
<dbReference type="GO" id="GO:0005576">
    <property type="term" value="C:extracellular region"/>
    <property type="evidence" value="ECO:0007669"/>
    <property type="project" value="UniProtKB-SubCell"/>
</dbReference>
<dbReference type="PRINTS" id="PR01366">
    <property type="entry name" value="ROYALJELLY"/>
</dbReference>
<sequence>MLKLCVVLCAAVSLGHGLEKLQQVFQWQALDYEYPTEEMRQYAKFHKDFIPENNLPVGIELWQNKLFVTVPRWEDGVPSTLNYIPVDSATTMSPNLIPYPSWEANQVPSQAQDQCDTLTTTYRIKADSCDRLWVLDSGTVGIGNTTKQICPYAIHVFDLKTDQRIRKYQFRPEDIKEGTFIANIAIDVGKSCEDTFLYASDELAYGLLSYSWELNTSWRASHGFFFPDPLLGEFNIAGLTFHWFPEGIFGITLTPPEADGFKNLLFQPIASNSEFAVSTRVLRNKTLAESVELSYNQYVKIGDRGLDGHLSAHVMDHNGILFFNLIDRNAVGCWNSLNPYRPEYIGHVDMDNEALIFPSDVKVVGDDLWVISDRMPIHLESEAGLNFNDVNFRIFTVPIRNAVRGTVCDGPLSETNYQTPRSVSQSYHVDNNLLYSTHQSYKPYYGQQDVAPKNFFSKKIFVRPEFPSYVTDPQASPFTPSNQLPGAVPSYSPSGHTWSYNKFNYNN</sequence>
<comment type="function">
    <text evidence="1">Controls the pigmentation pattern of the adult cuticle and larval mouth parts.</text>
</comment>
<dbReference type="AlphaFoldDB" id="A0A8D8TDV8"/>
<dbReference type="Gene3D" id="2.120.10.30">
    <property type="entry name" value="TolB, C-terminal domain"/>
    <property type="match status" value="1"/>
</dbReference>
<dbReference type="Pfam" id="PF03022">
    <property type="entry name" value="MRJP"/>
    <property type="match status" value="1"/>
</dbReference>
<dbReference type="EMBL" id="HBUF01006488">
    <property type="protein sequence ID" value="CAG6607093.1"/>
    <property type="molecule type" value="Transcribed_RNA"/>
</dbReference>
<evidence type="ECO:0000256" key="5">
    <source>
        <dbReference type="ARBA" id="ARBA00022525"/>
    </source>
</evidence>
<proteinExistence type="inferred from homology"/>
<dbReference type="PANTHER" id="PTHR10009">
    <property type="entry name" value="PROTEIN YELLOW-RELATED"/>
    <property type="match status" value="1"/>
</dbReference>
<dbReference type="PANTHER" id="PTHR10009:SF14">
    <property type="entry name" value="PROTEIN YELLOW"/>
    <property type="match status" value="1"/>
</dbReference>
<dbReference type="EMBL" id="HBUF01277385">
    <property type="protein sequence ID" value="CAG6686593.1"/>
    <property type="molecule type" value="Transcribed_RNA"/>
</dbReference>
<dbReference type="EMBL" id="HBUF01277384">
    <property type="protein sequence ID" value="CAG6686592.1"/>
    <property type="molecule type" value="Transcribed_RNA"/>
</dbReference>
<name>A0A8D8TDV8_9HEMI</name>
<dbReference type="EMBL" id="HBUF01344791">
    <property type="protein sequence ID" value="CAG6708140.1"/>
    <property type="molecule type" value="Transcribed_RNA"/>
</dbReference>
<keyword evidence="5" id="KW-0964">Secreted</keyword>
<evidence type="ECO:0000256" key="4">
    <source>
        <dbReference type="ARBA" id="ARBA00014360"/>
    </source>
</evidence>